<dbReference type="Pfam" id="PF01588">
    <property type="entry name" value="tRNA_bind"/>
    <property type="match status" value="1"/>
</dbReference>
<dbReference type="InterPro" id="IPR002547">
    <property type="entry name" value="tRNA-bd_dom"/>
</dbReference>
<accession>A0ABY5NQ86</accession>
<evidence type="ECO:0000256" key="1">
    <source>
        <dbReference type="ARBA" id="ARBA00022555"/>
    </source>
</evidence>
<name>A0ABY5NQ86_9FLAO</name>
<evidence type="ECO:0000313" key="5">
    <source>
        <dbReference type="EMBL" id="UUV20737.1"/>
    </source>
</evidence>
<dbReference type="InterPro" id="IPR008231">
    <property type="entry name" value="CsaA"/>
</dbReference>
<keyword evidence="2 3" id="KW-0694">RNA-binding</keyword>
<evidence type="ECO:0000313" key="6">
    <source>
        <dbReference type="Proteomes" id="UP001317001"/>
    </source>
</evidence>
<keyword evidence="6" id="KW-1185">Reference proteome</keyword>
<dbReference type="Gene3D" id="2.40.50.140">
    <property type="entry name" value="Nucleic acid-binding proteins"/>
    <property type="match status" value="1"/>
</dbReference>
<dbReference type="EMBL" id="CP102382">
    <property type="protein sequence ID" value="UUV20737.1"/>
    <property type="molecule type" value="Genomic_DNA"/>
</dbReference>
<dbReference type="Proteomes" id="UP001317001">
    <property type="component" value="Chromosome"/>
</dbReference>
<evidence type="ECO:0000256" key="2">
    <source>
        <dbReference type="ARBA" id="ARBA00022884"/>
    </source>
</evidence>
<protein>
    <submittedName>
        <fullName evidence="5">tRNA-binding protein</fullName>
    </submittedName>
</protein>
<dbReference type="NCBIfam" id="NF007494">
    <property type="entry name" value="PRK10089.1-3"/>
    <property type="match status" value="1"/>
</dbReference>
<dbReference type="RefSeq" id="WP_257498642.1">
    <property type="nucleotide sequence ID" value="NZ_CP102382.1"/>
</dbReference>
<dbReference type="PROSITE" id="PS50886">
    <property type="entry name" value="TRBD"/>
    <property type="match status" value="1"/>
</dbReference>
<reference evidence="5 6" key="1">
    <citation type="submission" date="2022-08" db="EMBL/GenBank/DDBJ databases">
        <title>Myroides zhujiangensis sp. nov., a novel bacterium isolated from sediment in the Pearl River Estuary.</title>
        <authorList>
            <person name="Cui L."/>
        </authorList>
    </citation>
    <scope>NUCLEOTIDE SEQUENCE [LARGE SCALE GENOMIC DNA]</scope>
    <source>
        <strain evidence="5 6">SCSIO 72103</strain>
    </source>
</reference>
<dbReference type="PANTHER" id="PTHR11586:SF37">
    <property type="entry name" value="TRNA-BINDING DOMAIN-CONTAINING PROTEIN"/>
    <property type="match status" value="1"/>
</dbReference>
<dbReference type="CDD" id="cd02798">
    <property type="entry name" value="tRNA_bind_CsaA"/>
    <property type="match status" value="1"/>
</dbReference>
<dbReference type="InterPro" id="IPR051270">
    <property type="entry name" value="Tyrosine-tRNA_ligase_regulator"/>
</dbReference>
<dbReference type="PANTHER" id="PTHR11586">
    <property type="entry name" value="TRNA-AMINOACYLATION COFACTOR ARC1 FAMILY MEMBER"/>
    <property type="match status" value="1"/>
</dbReference>
<organism evidence="5 6">
    <name type="scientific">Paenimyroides aestuarii</name>
    <dbReference type="NCBI Taxonomy" id="2968490"/>
    <lineage>
        <taxon>Bacteria</taxon>
        <taxon>Pseudomonadati</taxon>
        <taxon>Bacteroidota</taxon>
        <taxon>Flavobacteriia</taxon>
        <taxon>Flavobacteriales</taxon>
        <taxon>Flavobacteriaceae</taxon>
        <taxon>Paenimyroides</taxon>
    </lineage>
</organism>
<proteinExistence type="predicted"/>
<dbReference type="NCBIfam" id="NF007495">
    <property type="entry name" value="PRK10089.1-4"/>
    <property type="match status" value="1"/>
</dbReference>
<dbReference type="NCBIfam" id="TIGR02222">
    <property type="entry name" value="chap_CsaA"/>
    <property type="match status" value="1"/>
</dbReference>
<dbReference type="InterPro" id="IPR012340">
    <property type="entry name" value="NA-bd_OB-fold"/>
</dbReference>
<evidence type="ECO:0000259" key="4">
    <source>
        <dbReference type="PROSITE" id="PS50886"/>
    </source>
</evidence>
<evidence type="ECO:0000256" key="3">
    <source>
        <dbReference type="PROSITE-ProRule" id="PRU00209"/>
    </source>
</evidence>
<gene>
    <name evidence="5" type="ORF">NPX36_10365</name>
</gene>
<sequence length="114" mass="12524">MIKPTISWNDFEKIDMRVGTIIDAQPFEKAKNPAYKLWIDFGAEIGIRKTSAQITVLYAVEELMGKQIVAVVNFPPKQIADFMSECLVLGVVASDKEVTLLAPGKKVENGLAIG</sequence>
<feature type="domain" description="TRNA-binding" evidence="4">
    <location>
        <begin position="10"/>
        <end position="114"/>
    </location>
</feature>
<keyword evidence="1 3" id="KW-0820">tRNA-binding</keyword>
<dbReference type="SUPFAM" id="SSF50249">
    <property type="entry name" value="Nucleic acid-binding proteins"/>
    <property type="match status" value="1"/>
</dbReference>